<gene>
    <name evidence="10" type="ORF">MetMK1DRAFT_00008030</name>
</gene>
<evidence type="ECO:0000313" key="10">
    <source>
        <dbReference type="EMBL" id="EHP70301.1"/>
    </source>
</evidence>
<dbReference type="HOGENOM" id="CLU_026244_4_1_2"/>
<proteinExistence type="inferred from homology"/>
<keyword evidence="11" id="KW-1185">Reference proteome</keyword>
<dbReference type="PROSITE" id="PS51296">
    <property type="entry name" value="RIESKE"/>
    <property type="match status" value="1"/>
</dbReference>
<dbReference type="GO" id="GO:0051213">
    <property type="term" value="F:dioxygenase activity"/>
    <property type="evidence" value="ECO:0007669"/>
    <property type="project" value="UniProtKB-KW"/>
</dbReference>
<keyword evidence="7" id="KW-0411">Iron-sulfur</keyword>
<protein>
    <submittedName>
        <fullName evidence="10">Rieske (2Fe-2S) domain-containing protein</fullName>
    </submittedName>
</protein>
<evidence type="ECO:0000256" key="3">
    <source>
        <dbReference type="ARBA" id="ARBA00022723"/>
    </source>
</evidence>
<keyword evidence="2" id="KW-0001">2Fe-2S</keyword>
<accession>H2C230</accession>
<dbReference type="InterPro" id="IPR015879">
    <property type="entry name" value="Ring_hydroxy_dOase_asu_C_dom"/>
</dbReference>
<dbReference type="EMBL" id="JH597761">
    <property type="protein sequence ID" value="EHP70301.1"/>
    <property type="molecule type" value="Genomic_DNA"/>
</dbReference>
<organism evidence="10 11">
    <name type="scientific">Metallosphaera yellowstonensis MK1</name>
    <dbReference type="NCBI Taxonomy" id="671065"/>
    <lineage>
        <taxon>Archaea</taxon>
        <taxon>Thermoproteota</taxon>
        <taxon>Thermoprotei</taxon>
        <taxon>Sulfolobales</taxon>
        <taxon>Sulfolobaceae</taxon>
        <taxon>Metallosphaera</taxon>
    </lineage>
</organism>
<feature type="domain" description="Rieske" evidence="9">
    <location>
        <begin position="62"/>
        <end position="171"/>
    </location>
</feature>
<comment type="similarity">
    <text evidence="1">Belongs to the bacterial ring-hydroxylating dioxygenase alpha subunit family.</text>
</comment>
<evidence type="ECO:0000256" key="1">
    <source>
        <dbReference type="ARBA" id="ARBA00008751"/>
    </source>
</evidence>
<evidence type="ECO:0000256" key="5">
    <source>
        <dbReference type="ARBA" id="ARBA00023002"/>
    </source>
</evidence>
<dbReference type="PANTHER" id="PTHR43756">
    <property type="entry name" value="CHOLINE MONOOXYGENASE, CHLOROPLASTIC"/>
    <property type="match status" value="1"/>
</dbReference>
<dbReference type="PANTHER" id="PTHR43756:SF1">
    <property type="entry name" value="3-PHENYLPROPIONATE_CINNAMIC ACID DIOXYGENASE SUBUNIT ALPHA"/>
    <property type="match status" value="1"/>
</dbReference>
<name>H2C230_9CREN</name>
<dbReference type="eggNOG" id="arCOG07775">
    <property type="taxonomic scope" value="Archaea"/>
</dbReference>
<dbReference type="PRINTS" id="PR00090">
    <property type="entry name" value="RNGDIOXGNASE"/>
</dbReference>
<evidence type="ECO:0000256" key="6">
    <source>
        <dbReference type="ARBA" id="ARBA00023004"/>
    </source>
</evidence>
<dbReference type="SUPFAM" id="SSF50022">
    <property type="entry name" value="ISP domain"/>
    <property type="match status" value="1"/>
</dbReference>
<dbReference type="AlphaFoldDB" id="H2C230"/>
<dbReference type="SUPFAM" id="SSF55961">
    <property type="entry name" value="Bet v1-like"/>
    <property type="match status" value="1"/>
</dbReference>
<keyword evidence="5" id="KW-0560">Oxidoreductase</keyword>
<dbReference type="Gene3D" id="3.90.380.10">
    <property type="entry name" value="Naphthalene 1,2-dioxygenase Alpha Subunit, Chain A, domain 1"/>
    <property type="match status" value="1"/>
</dbReference>
<keyword evidence="6" id="KW-0408">Iron</keyword>
<dbReference type="InterPro" id="IPR001663">
    <property type="entry name" value="Rng_hydr_dOase-A"/>
</dbReference>
<keyword evidence="8" id="KW-0520">NAD</keyword>
<dbReference type="STRING" id="671065.MetMK1DRAFT_00008030"/>
<dbReference type="Gene3D" id="2.102.10.10">
    <property type="entry name" value="Rieske [2Fe-2S] iron-sulphur domain"/>
    <property type="match status" value="1"/>
</dbReference>
<evidence type="ECO:0000256" key="2">
    <source>
        <dbReference type="ARBA" id="ARBA00022714"/>
    </source>
</evidence>
<dbReference type="InterPro" id="IPR017941">
    <property type="entry name" value="Rieske_2Fe-2S"/>
</dbReference>
<evidence type="ECO:0000256" key="8">
    <source>
        <dbReference type="ARBA" id="ARBA00023027"/>
    </source>
</evidence>
<dbReference type="GO" id="GO:0051537">
    <property type="term" value="F:2 iron, 2 sulfur cluster binding"/>
    <property type="evidence" value="ECO:0007669"/>
    <property type="project" value="UniProtKB-KW"/>
</dbReference>
<dbReference type="InterPro" id="IPR015881">
    <property type="entry name" value="ARHD_Rieske_2Fe_2S"/>
</dbReference>
<sequence>MSQRTKCTTKLNNRELLSKVRKMLSGKDLIRIEGDEFLLNPKVYSDSEIFNLELERIFHGLWTYVGHASEFPNPGDYKVVRVGRYPVLLVKGKDGVIRGFVNKCTHRGNILCRTFKGNAKFFKCIYHGWVFSTEGKVIGVPDREGFPSDYDFSRKNLVAVHVETYRGLIFASITPKVSLEEQLGDVKQLIDYIFNIGENVEVKGPIRYAYPGNWKLVAENTLDMYHFPVLHESVALLSEKLNNRSPQRLSNAAVGGKRLDVAFNGVGYLRGGHGFVSISREITNLREQFDAVVGETGLDNFDRQRAEFRRKATFHVYVFPNLLIHDYDNTVPTLRVISPVDVGLTEIQSYTFFPKNLRRELKRKILRAHEEVRGATGMSNADDNEIMGVIQIASTVEEPPLFLSKGLNREEKENKVLNEAGVRFEGVSNSLDDTFIRGFYKWWSNTMFGSEDK</sequence>
<dbReference type="InterPro" id="IPR036922">
    <property type="entry name" value="Rieske_2Fe-2S_sf"/>
</dbReference>
<keyword evidence="4" id="KW-0223">Dioxygenase</keyword>
<dbReference type="PROSITE" id="PS00570">
    <property type="entry name" value="RING_HYDROXYL_ALPHA"/>
    <property type="match status" value="1"/>
</dbReference>
<evidence type="ECO:0000313" key="11">
    <source>
        <dbReference type="Proteomes" id="UP000003980"/>
    </source>
</evidence>
<evidence type="ECO:0000256" key="7">
    <source>
        <dbReference type="ARBA" id="ARBA00023014"/>
    </source>
</evidence>
<reference evidence="10 11" key="1">
    <citation type="submission" date="2012-01" db="EMBL/GenBank/DDBJ databases">
        <title>Improved High-Quality Draft sequence of Metallosphaera yellowstonensis MK1.</title>
        <authorList>
            <consortium name="US DOE Joint Genome Institute"/>
            <person name="Lucas S."/>
            <person name="Han J."/>
            <person name="Cheng J.-F."/>
            <person name="Goodwin L."/>
            <person name="Pitluck S."/>
            <person name="Peters L."/>
            <person name="Teshima H."/>
            <person name="Detter J.C."/>
            <person name="Han C."/>
            <person name="Tapia R."/>
            <person name="Land M."/>
            <person name="Hauser L."/>
            <person name="Kyrpides N."/>
            <person name="Kozubal M."/>
            <person name="Macur R.E."/>
            <person name="Jay Z."/>
            <person name="Inskeep W."/>
            <person name="Woyke T."/>
        </authorList>
    </citation>
    <scope>NUCLEOTIDE SEQUENCE [LARGE SCALE GENOMIC DNA]</scope>
    <source>
        <strain evidence="10 11">MK1</strain>
    </source>
</reference>
<evidence type="ECO:0000256" key="4">
    <source>
        <dbReference type="ARBA" id="ARBA00022964"/>
    </source>
</evidence>
<dbReference type="Pfam" id="PF00355">
    <property type="entry name" value="Rieske"/>
    <property type="match status" value="1"/>
</dbReference>
<keyword evidence="3" id="KW-0479">Metal-binding</keyword>
<evidence type="ECO:0000259" key="9">
    <source>
        <dbReference type="PROSITE" id="PS51296"/>
    </source>
</evidence>
<dbReference type="Pfam" id="PF00848">
    <property type="entry name" value="Ring_hydroxyl_A"/>
    <property type="match status" value="1"/>
</dbReference>
<dbReference type="Proteomes" id="UP000003980">
    <property type="component" value="Unassembled WGS sequence"/>
</dbReference>
<dbReference type="GO" id="GO:0005506">
    <property type="term" value="F:iron ion binding"/>
    <property type="evidence" value="ECO:0007669"/>
    <property type="project" value="InterPro"/>
</dbReference>